<dbReference type="InterPro" id="IPR014721">
    <property type="entry name" value="Ribsml_uS5_D2-typ_fold_subgr"/>
</dbReference>
<dbReference type="InterPro" id="IPR027065">
    <property type="entry name" value="Lon_Prtase"/>
</dbReference>
<dbReference type="EC" id="3.4.21.53" evidence="1"/>
<feature type="domain" description="Lon proteolytic" evidence="2">
    <location>
        <begin position="293"/>
        <end position="488"/>
    </location>
</feature>
<comment type="similarity">
    <text evidence="1">Belongs to the peptidase S16 family.</text>
</comment>
<dbReference type="InterPro" id="IPR020568">
    <property type="entry name" value="Ribosomal_Su5_D2-typ_SF"/>
</dbReference>
<sequence length="537" mass="58340">MMASVHPFPLFNLQDSHNEAISFGQTSVSSGLSLAFKLQSSICLATVEGIAPLDVCRLIADSSEQTLTECTLATIESLLGQYSYNNDQWSFNPGLLARKGEYITVWANQLLEDPQLITSLAASVSTGTIQVPLAHLHRGVPFTAQTLLVGSNIIVLGSHVELAELETYWPNLYQDINLTAEFYDRIAVEDAQNYVGFLKGIAKSSHQTTLNADAIDRLLRLSSRWAGHSGCLSLQTSKFKHLLREASAYSDQSSLSAQDIQVALSNIEKRTLQLARDSYRDFVEGTMKLQVTGDIVGQVNGLTVVEVGDIAYGEPARITATVHYGDGDVIDIERKAELAGNIHAKGTMILAAYVAQIFGKDAPLHLSANIVFEQSYYEVDGDSASLAELVALMSALARIPVHQSMAVTGAIDQFGYVQAIGGINEKIEGFYTVASMMAPNHSFSIVMPKSNLIQLNLNDTCAEAVQNGRLKIHTVEHVSEAVELLMSTPSGAGAENEVHQYPKGTVFAKVHHRLGDLAEPDDERIGLLGLIRSFFSR</sequence>
<dbReference type="PROSITE" id="PS51786">
    <property type="entry name" value="LON_PROTEOLYTIC"/>
    <property type="match status" value="1"/>
</dbReference>
<dbReference type="RefSeq" id="WP_251262659.1">
    <property type="nucleotide sequence ID" value="NZ_JAMQGP010000009.1"/>
</dbReference>
<proteinExistence type="inferred from homology"/>
<dbReference type="Pfam" id="PF05362">
    <property type="entry name" value="Lon_C"/>
    <property type="match status" value="1"/>
</dbReference>
<organism evidence="3 4">
    <name type="scientific">Echinimonas agarilytica</name>
    <dbReference type="NCBI Taxonomy" id="1215918"/>
    <lineage>
        <taxon>Bacteria</taxon>
        <taxon>Pseudomonadati</taxon>
        <taxon>Pseudomonadota</taxon>
        <taxon>Gammaproteobacteria</taxon>
        <taxon>Alteromonadales</taxon>
        <taxon>Echinimonadaceae</taxon>
        <taxon>Echinimonas</taxon>
    </lineage>
</organism>
<keyword evidence="1" id="KW-0720">Serine protease</keyword>
<dbReference type="GO" id="GO:0004252">
    <property type="term" value="F:serine-type endopeptidase activity"/>
    <property type="evidence" value="ECO:0007669"/>
    <property type="project" value="UniProtKB-UniRule"/>
</dbReference>
<dbReference type="GO" id="GO:0005524">
    <property type="term" value="F:ATP binding"/>
    <property type="evidence" value="ECO:0007669"/>
    <property type="project" value="InterPro"/>
</dbReference>
<comment type="catalytic activity">
    <reaction evidence="1">
        <text>Hydrolysis of proteins in presence of ATP.</text>
        <dbReference type="EC" id="3.4.21.53"/>
    </reaction>
</comment>
<accession>A0AA42B8L6</accession>
<reference evidence="3 4" key="1">
    <citation type="journal article" date="2013" name="Antonie Van Leeuwenhoek">
        <title>Echinimonas agarilytica gen. nov., sp. nov., a new gammaproteobacterium isolated from the sea urchin Strongylocentrotus intermedius.</title>
        <authorList>
            <person name="Nedashkovskaya O.I."/>
            <person name="Stenkova A.M."/>
            <person name="Zhukova N.V."/>
            <person name="Van Trappen S."/>
            <person name="Lee J.S."/>
            <person name="Kim S.B."/>
        </authorList>
    </citation>
    <scope>NUCLEOTIDE SEQUENCE [LARGE SCALE GENOMIC DNA]</scope>
    <source>
        <strain evidence="3 4">KMM 6351</strain>
    </source>
</reference>
<dbReference type="Gene3D" id="1.10.8.60">
    <property type="match status" value="1"/>
</dbReference>
<keyword evidence="1" id="KW-0645">Protease</keyword>
<evidence type="ECO:0000256" key="1">
    <source>
        <dbReference type="PROSITE-ProRule" id="PRU01122"/>
    </source>
</evidence>
<evidence type="ECO:0000313" key="3">
    <source>
        <dbReference type="EMBL" id="MCM2681175.1"/>
    </source>
</evidence>
<dbReference type="EMBL" id="JAMQGP010000009">
    <property type="protein sequence ID" value="MCM2681175.1"/>
    <property type="molecule type" value="Genomic_DNA"/>
</dbReference>
<comment type="caution">
    <text evidence="3">The sequence shown here is derived from an EMBL/GenBank/DDBJ whole genome shotgun (WGS) entry which is preliminary data.</text>
</comment>
<dbReference type="Gene3D" id="3.30.230.10">
    <property type="match status" value="1"/>
</dbReference>
<protein>
    <recommendedName>
        <fullName evidence="1">endopeptidase La</fullName>
        <ecNumber evidence="1">3.4.21.53</ecNumber>
    </recommendedName>
</protein>
<dbReference type="GO" id="GO:0004176">
    <property type="term" value="F:ATP-dependent peptidase activity"/>
    <property type="evidence" value="ECO:0007669"/>
    <property type="project" value="UniProtKB-UniRule"/>
</dbReference>
<feature type="active site" evidence="1">
    <location>
        <position position="383"/>
    </location>
</feature>
<feature type="active site" evidence="1">
    <location>
        <position position="426"/>
    </location>
</feature>
<dbReference type="SUPFAM" id="SSF54211">
    <property type="entry name" value="Ribosomal protein S5 domain 2-like"/>
    <property type="match status" value="1"/>
</dbReference>
<keyword evidence="4" id="KW-1185">Reference proteome</keyword>
<name>A0AA42B8L6_9GAMM</name>
<dbReference type="Proteomes" id="UP001165393">
    <property type="component" value="Unassembled WGS sequence"/>
</dbReference>
<evidence type="ECO:0000313" key="4">
    <source>
        <dbReference type="Proteomes" id="UP001165393"/>
    </source>
</evidence>
<dbReference type="Pfam" id="PF20436">
    <property type="entry name" value="LonB_AAA-LID"/>
    <property type="match status" value="1"/>
</dbReference>
<dbReference type="GO" id="GO:0006508">
    <property type="term" value="P:proteolysis"/>
    <property type="evidence" value="ECO:0007669"/>
    <property type="project" value="UniProtKB-KW"/>
</dbReference>
<gene>
    <name evidence="3" type="ORF">NAF29_16125</name>
</gene>
<dbReference type="InterPro" id="IPR008269">
    <property type="entry name" value="Lon_proteolytic"/>
</dbReference>
<dbReference type="PANTHER" id="PTHR10046">
    <property type="entry name" value="ATP DEPENDENT LON PROTEASE FAMILY MEMBER"/>
    <property type="match status" value="1"/>
</dbReference>
<keyword evidence="1" id="KW-0378">Hydrolase</keyword>
<dbReference type="PRINTS" id="PR00830">
    <property type="entry name" value="ENDOLAPTASE"/>
</dbReference>
<dbReference type="AlphaFoldDB" id="A0AA42B8L6"/>
<evidence type="ECO:0000259" key="2">
    <source>
        <dbReference type="PROSITE" id="PS51786"/>
    </source>
</evidence>
<dbReference type="InterPro" id="IPR046843">
    <property type="entry name" value="LonB_AAA-LID"/>
</dbReference>
<dbReference type="GO" id="GO:0030163">
    <property type="term" value="P:protein catabolic process"/>
    <property type="evidence" value="ECO:0007669"/>
    <property type="project" value="InterPro"/>
</dbReference>